<dbReference type="Proteomes" id="UP000567067">
    <property type="component" value="Unassembled WGS sequence"/>
</dbReference>
<keyword evidence="1" id="KW-0808">Transferase</keyword>
<evidence type="ECO:0000313" key="2">
    <source>
        <dbReference type="Proteomes" id="UP000567067"/>
    </source>
</evidence>
<dbReference type="GO" id="GO:0016740">
    <property type="term" value="F:transferase activity"/>
    <property type="evidence" value="ECO:0007669"/>
    <property type="project" value="UniProtKB-KW"/>
</dbReference>
<dbReference type="InterPro" id="IPR016181">
    <property type="entry name" value="Acyl_CoA_acyltransferase"/>
</dbReference>
<sequence>MNIYETCPVLENEKFLLRSVQNEDCDELLEVYSDKEALPFFNSDGCHGDNFYYATKERMTQAIDFWRLAYENGWFVRLSIVDKNVSNIIGTIELCLRVSEDEFNNMGILRVDVRSDYEKEEVLYDIVSLIVPNLPEMLGCNGIITKAPIYAVERIKALQKIGFAKSEQFLIGKTGYAYDGYWEMI</sequence>
<protein>
    <submittedName>
        <fullName evidence="1">RimJ/RimL family protein N-acetyltransferase</fullName>
    </submittedName>
</protein>
<gene>
    <name evidence="1" type="ORF">FHR92_003938</name>
</gene>
<comment type="caution">
    <text evidence="1">The sequence shown here is derived from an EMBL/GenBank/DDBJ whole genome shotgun (WGS) entry which is preliminary data.</text>
</comment>
<dbReference type="RefSeq" id="WP_220482834.1">
    <property type="nucleotide sequence ID" value="NZ_JACJIP010000031.1"/>
</dbReference>
<organism evidence="1 2">
    <name type="scientific">Fontibacillus solani</name>
    <dbReference type="NCBI Taxonomy" id="1572857"/>
    <lineage>
        <taxon>Bacteria</taxon>
        <taxon>Bacillati</taxon>
        <taxon>Bacillota</taxon>
        <taxon>Bacilli</taxon>
        <taxon>Bacillales</taxon>
        <taxon>Paenibacillaceae</taxon>
        <taxon>Fontibacillus</taxon>
    </lineage>
</organism>
<name>A0A7W3XTB8_9BACL</name>
<dbReference type="EMBL" id="JACJIP010000031">
    <property type="protein sequence ID" value="MBA9087453.1"/>
    <property type="molecule type" value="Genomic_DNA"/>
</dbReference>
<evidence type="ECO:0000313" key="1">
    <source>
        <dbReference type="EMBL" id="MBA9087453.1"/>
    </source>
</evidence>
<dbReference type="SUPFAM" id="SSF55729">
    <property type="entry name" value="Acyl-CoA N-acyltransferases (Nat)"/>
    <property type="match status" value="1"/>
</dbReference>
<reference evidence="1 2" key="1">
    <citation type="submission" date="2020-08" db="EMBL/GenBank/DDBJ databases">
        <title>Genomic Encyclopedia of Type Strains, Phase III (KMG-III): the genomes of soil and plant-associated and newly described type strains.</title>
        <authorList>
            <person name="Whitman W."/>
        </authorList>
    </citation>
    <scope>NUCLEOTIDE SEQUENCE [LARGE SCALE GENOMIC DNA]</scope>
    <source>
        <strain evidence="1 2">CECT 8693</strain>
    </source>
</reference>
<dbReference type="AlphaFoldDB" id="A0A7W3XTB8"/>
<proteinExistence type="predicted"/>
<keyword evidence="2" id="KW-1185">Reference proteome</keyword>
<dbReference type="Gene3D" id="3.40.630.30">
    <property type="match status" value="1"/>
</dbReference>
<accession>A0A7W3XTB8</accession>